<evidence type="ECO:0000313" key="2">
    <source>
        <dbReference type="Proteomes" id="UP000054538"/>
    </source>
</evidence>
<dbReference type="AlphaFoldDB" id="A0A0D0E7F1"/>
<name>A0A0D0E7F1_9AGAM</name>
<reference evidence="2" key="2">
    <citation type="submission" date="2015-01" db="EMBL/GenBank/DDBJ databases">
        <title>Evolutionary Origins and Diversification of the Mycorrhizal Mutualists.</title>
        <authorList>
            <consortium name="DOE Joint Genome Institute"/>
            <consortium name="Mycorrhizal Genomics Consortium"/>
            <person name="Kohler A."/>
            <person name="Kuo A."/>
            <person name="Nagy L.G."/>
            <person name="Floudas D."/>
            <person name="Copeland A."/>
            <person name="Barry K.W."/>
            <person name="Cichocki N."/>
            <person name="Veneault-Fourrey C."/>
            <person name="LaButti K."/>
            <person name="Lindquist E.A."/>
            <person name="Lipzen A."/>
            <person name="Lundell T."/>
            <person name="Morin E."/>
            <person name="Murat C."/>
            <person name="Riley R."/>
            <person name="Ohm R."/>
            <person name="Sun H."/>
            <person name="Tunlid A."/>
            <person name="Henrissat B."/>
            <person name="Grigoriev I.V."/>
            <person name="Hibbett D.S."/>
            <person name="Martin F."/>
        </authorList>
    </citation>
    <scope>NUCLEOTIDE SEQUENCE [LARGE SCALE GENOMIC DNA]</scope>
    <source>
        <strain evidence="2">Ve08.2h10</strain>
    </source>
</reference>
<keyword evidence="2" id="KW-1185">Reference proteome</keyword>
<protein>
    <submittedName>
        <fullName evidence="1">Unplaced genomic scaffold scaffold_104, whole genome shotgun sequence</fullName>
    </submittedName>
</protein>
<gene>
    <name evidence="1" type="ORF">PAXRUDRAFT_824724</name>
</gene>
<accession>A0A0D0E7F1</accession>
<dbReference type="InParanoid" id="A0A0D0E7F1"/>
<dbReference type="Proteomes" id="UP000054538">
    <property type="component" value="Unassembled WGS sequence"/>
</dbReference>
<proteinExistence type="predicted"/>
<dbReference type="HOGENOM" id="CLU_2722899_0_0_1"/>
<reference evidence="1 2" key="1">
    <citation type="submission" date="2014-04" db="EMBL/GenBank/DDBJ databases">
        <authorList>
            <consortium name="DOE Joint Genome Institute"/>
            <person name="Kuo A."/>
            <person name="Kohler A."/>
            <person name="Jargeat P."/>
            <person name="Nagy L.G."/>
            <person name="Floudas D."/>
            <person name="Copeland A."/>
            <person name="Barry K.W."/>
            <person name="Cichocki N."/>
            <person name="Veneault-Fourrey C."/>
            <person name="LaButti K."/>
            <person name="Lindquist E.A."/>
            <person name="Lipzen A."/>
            <person name="Lundell T."/>
            <person name="Morin E."/>
            <person name="Murat C."/>
            <person name="Sun H."/>
            <person name="Tunlid A."/>
            <person name="Henrissat B."/>
            <person name="Grigoriev I.V."/>
            <person name="Hibbett D.S."/>
            <person name="Martin F."/>
            <person name="Nordberg H.P."/>
            <person name="Cantor M.N."/>
            <person name="Hua S.X."/>
        </authorList>
    </citation>
    <scope>NUCLEOTIDE SEQUENCE [LARGE SCALE GENOMIC DNA]</scope>
    <source>
        <strain evidence="1 2">Ve08.2h10</strain>
    </source>
</reference>
<dbReference type="EMBL" id="KN824926">
    <property type="protein sequence ID" value="KIK97669.1"/>
    <property type="molecule type" value="Genomic_DNA"/>
</dbReference>
<sequence>MSQLEGPKHSLGSCTPRLERIDIRRNGVCLKRFSNSIQERGVSGICERVCATRRDGMQSAQPEFRLTERSTG</sequence>
<evidence type="ECO:0000313" key="1">
    <source>
        <dbReference type="EMBL" id="KIK97669.1"/>
    </source>
</evidence>
<organism evidence="1 2">
    <name type="scientific">Paxillus rubicundulus Ve08.2h10</name>
    <dbReference type="NCBI Taxonomy" id="930991"/>
    <lineage>
        <taxon>Eukaryota</taxon>
        <taxon>Fungi</taxon>
        <taxon>Dikarya</taxon>
        <taxon>Basidiomycota</taxon>
        <taxon>Agaricomycotina</taxon>
        <taxon>Agaricomycetes</taxon>
        <taxon>Agaricomycetidae</taxon>
        <taxon>Boletales</taxon>
        <taxon>Paxilineae</taxon>
        <taxon>Paxillaceae</taxon>
        <taxon>Paxillus</taxon>
    </lineage>
</organism>